<dbReference type="Gene3D" id="2.50.20.10">
    <property type="entry name" value="Lipoprotein localisation LolA/LolB/LppX"/>
    <property type="match status" value="1"/>
</dbReference>
<reference evidence="2" key="1">
    <citation type="journal article" date="2011" name="Environ. Microbiol.">
        <title>Genomic insights into the metabolic potential of the polycyclic aromatic hydrocarbon degrading sulfate-reducing Deltaproteobacterium N47.</title>
        <authorList>
            <person name="Bergmann F."/>
            <person name="Selesi D."/>
            <person name="Weinmaier T."/>
            <person name="Tischler P."/>
            <person name="Rattei T."/>
            <person name="Meckenstock R.U."/>
        </authorList>
    </citation>
    <scope>NUCLEOTIDE SEQUENCE</scope>
</reference>
<evidence type="ECO:0000313" key="2">
    <source>
        <dbReference type="EMBL" id="CBX30644.1"/>
    </source>
</evidence>
<dbReference type="AlphaFoldDB" id="E1YKL1"/>
<gene>
    <name evidence="2" type="ORF">N47_E41560</name>
</gene>
<protein>
    <recommendedName>
        <fullName evidence="1">Uncharacterized protein TP-0789 domain-containing protein</fullName>
    </recommendedName>
</protein>
<accession>E1YKL1</accession>
<dbReference type="CDD" id="cd16329">
    <property type="entry name" value="LolA_like"/>
    <property type="match status" value="1"/>
</dbReference>
<dbReference type="EMBL" id="FR695877">
    <property type="protein sequence ID" value="CBX30644.1"/>
    <property type="molecule type" value="Genomic_DNA"/>
</dbReference>
<evidence type="ECO:0000259" key="1">
    <source>
        <dbReference type="Pfam" id="PF17131"/>
    </source>
</evidence>
<dbReference type="InterPro" id="IPR033399">
    <property type="entry name" value="TP_0789-like"/>
</dbReference>
<sequence>MSNYENFLSTDFTFADLVLIDTQNETYSYMGEEDIAGIKSYKIESLSKTPNYYYSRVINWIAKDTFQILRRDYYSPNNSLWKRQTYENLTVVNGLLIPLRIRVTDLQHKTSTELNISEVDANITLPNEIFVPEQLKYSLKCPVWQKVCYPKNLSGK</sequence>
<proteinExistence type="predicted"/>
<organism evidence="2">
    <name type="scientific">uncultured Desulfobacterium sp</name>
    <dbReference type="NCBI Taxonomy" id="201089"/>
    <lineage>
        <taxon>Bacteria</taxon>
        <taxon>Pseudomonadati</taxon>
        <taxon>Thermodesulfobacteriota</taxon>
        <taxon>Desulfobacteria</taxon>
        <taxon>Desulfobacterales</taxon>
        <taxon>Desulfobacteriaceae</taxon>
        <taxon>Desulfobacterium</taxon>
        <taxon>environmental samples</taxon>
    </lineage>
</organism>
<dbReference type="Pfam" id="PF17131">
    <property type="entry name" value="LolA_like"/>
    <property type="match status" value="1"/>
</dbReference>
<feature type="domain" description="Uncharacterized protein TP-0789" evidence="1">
    <location>
        <begin position="5"/>
        <end position="136"/>
    </location>
</feature>
<name>E1YKL1_9BACT</name>